<dbReference type="PIRSF" id="PIRSF000887">
    <property type="entry name" value="Pesterase_MJ0037"/>
    <property type="match status" value="1"/>
</dbReference>
<dbReference type="InterPro" id="IPR026336">
    <property type="entry name" value="PdeM-like"/>
</dbReference>
<dbReference type="InterPro" id="IPR004843">
    <property type="entry name" value="Calcineurin-like_PHP"/>
</dbReference>
<proteinExistence type="predicted"/>
<dbReference type="PANTHER" id="PTHR39323">
    <property type="entry name" value="BLR1149 PROTEIN"/>
    <property type="match status" value="1"/>
</dbReference>
<sequence>MVPIGGISIQWESEEMYLLPDKCIYLPSHQALLIADPHFGKAAHFRKAGIPVPENVHTNDFLKIQRLLGEFPSKAVYFLGDLFHSDWNTSWDDLESFLDFFPETIFHLIKGNHDILPAAIYRSGLWQVHESTLILGELYLSHEPLDQIPDGLLNVCGHIHPGVHLRGKGRQNLTAACFFLRRNQLVMPAFGRFTGLAKMKVQAGDVAYMVAEKKVIAIDFKQ</sequence>
<dbReference type="GO" id="GO:0016787">
    <property type="term" value="F:hydrolase activity"/>
    <property type="evidence" value="ECO:0007669"/>
    <property type="project" value="InterPro"/>
</dbReference>
<comment type="caution">
    <text evidence="2">The sequence shown here is derived from an EMBL/GenBank/DDBJ whole genome shotgun (WGS) entry which is preliminary data.</text>
</comment>
<dbReference type="PANTHER" id="PTHR39323:SF1">
    <property type="entry name" value="BLR1149 PROTEIN"/>
    <property type="match status" value="1"/>
</dbReference>
<dbReference type="InterPro" id="IPR024173">
    <property type="entry name" value="Pesterase_MJ0037-like"/>
</dbReference>
<dbReference type="InterPro" id="IPR029052">
    <property type="entry name" value="Metallo-depent_PP-like"/>
</dbReference>
<dbReference type="EMBL" id="PVTR01000007">
    <property type="protein sequence ID" value="PRY86974.1"/>
    <property type="molecule type" value="Genomic_DNA"/>
</dbReference>
<evidence type="ECO:0000313" key="3">
    <source>
        <dbReference type="Proteomes" id="UP000238157"/>
    </source>
</evidence>
<dbReference type="SUPFAM" id="SSF56300">
    <property type="entry name" value="Metallo-dependent phosphatases"/>
    <property type="match status" value="1"/>
</dbReference>
<organism evidence="2 3">
    <name type="scientific">Mongoliibacter ruber</name>
    <dbReference type="NCBI Taxonomy" id="1750599"/>
    <lineage>
        <taxon>Bacteria</taxon>
        <taxon>Pseudomonadati</taxon>
        <taxon>Bacteroidota</taxon>
        <taxon>Cytophagia</taxon>
        <taxon>Cytophagales</taxon>
        <taxon>Cyclobacteriaceae</taxon>
        <taxon>Mongoliibacter</taxon>
    </lineage>
</organism>
<dbReference type="GO" id="GO:0016874">
    <property type="term" value="F:ligase activity"/>
    <property type="evidence" value="ECO:0007669"/>
    <property type="project" value="UniProtKB-KW"/>
</dbReference>
<keyword evidence="3" id="KW-1185">Reference proteome</keyword>
<dbReference type="AlphaFoldDB" id="A0A2T0WKD9"/>
<feature type="domain" description="Calcineurin-like phosphoesterase" evidence="1">
    <location>
        <begin position="32"/>
        <end position="128"/>
    </location>
</feature>
<reference evidence="2 3" key="1">
    <citation type="submission" date="2018-03" db="EMBL/GenBank/DDBJ databases">
        <title>Genomic Encyclopedia of Archaeal and Bacterial Type Strains, Phase II (KMG-II): from individual species to whole genera.</title>
        <authorList>
            <person name="Goeker M."/>
        </authorList>
    </citation>
    <scope>NUCLEOTIDE SEQUENCE [LARGE SCALE GENOMIC DNA]</scope>
    <source>
        <strain evidence="2 3">DSM 27929</strain>
    </source>
</reference>
<dbReference type="Proteomes" id="UP000238157">
    <property type="component" value="Unassembled WGS sequence"/>
</dbReference>
<dbReference type="Pfam" id="PF00149">
    <property type="entry name" value="Metallophos"/>
    <property type="match status" value="1"/>
</dbReference>
<dbReference type="Gene3D" id="3.60.21.10">
    <property type="match status" value="1"/>
</dbReference>
<dbReference type="NCBIfam" id="TIGR04123">
    <property type="entry name" value="P_estr_lig_assc"/>
    <property type="match status" value="1"/>
</dbReference>
<name>A0A2T0WKD9_9BACT</name>
<keyword evidence="2" id="KW-0436">Ligase</keyword>
<evidence type="ECO:0000313" key="2">
    <source>
        <dbReference type="EMBL" id="PRY86974.1"/>
    </source>
</evidence>
<protein>
    <submittedName>
        <fullName evidence="2">DNA ligase-associated metallophosphoesterase</fullName>
    </submittedName>
</protein>
<gene>
    <name evidence="2" type="ORF">CLW00_10742</name>
</gene>
<accession>A0A2T0WKD9</accession>
<evidence type="ECO:0000259" key="1">
    <source>
        <dbReference type="Pfam" id="PF00149"/>
    </source>
</evidence>